<dbReference type="EMBL" id="ABIB01000006">
    <property type="protein sequence ID" value="EDP95905.1"/>
    <property type="molecule type" value="Genomic_DNA"/>
</dbReference>
<keyword evidence="3" id="KW-0964">Secreted</keyword>
<dbReference type="InterPro" id="IPR051648">
    <property type="entry name" value="CWI-Assembly_Regulator"/>
</dbReference>
<evidence type="ECO:0000256" key="5">
    <source>
        <dbReference type="ARBA" id="ARBA00023180"/>
    </source>
</evidence>
<dbReference type="STRING" id="391587.KAOT1_05857"/>
<dbReference type="InterPro" id="IPR036941">
    <property type="entry name" value="Rcpt_L-dom_sf"/>
</dbReference>
<evidence type="ECO:0000256" key="4">
    <source>
        <dbReference type="ARBA" id="ARBA00022729"/>
    </source>
</evidence>
<dbReference type="SUPFAM" id="SSF52058">
    <property type="entry name" value="L domain-like"/>
    <property type="match status" value="2"/>
</dbReference>
<keyword evidence="9" id="KW-1185">Reference proteome</keyword>
<evidence type="ECO:0000256" key="3">
    <source>
        <dbReference type="ARBA" id="ARBA00022525"/>
    </source>
</evidence>
<feature type="signal peptide" evidence="6">
    <location>
        <begin position="1"/>
        <end position="19"/>
    </location>
</feature>
<name>A9E0N5_9FLAO</name>
<reference evidence="8 9" key="1">
    <citation type="journal article" date="2011" name="J. Bacteriol.">
        <title>Genome sequence of the algicidal bacterium Kordia algicida OT-1.</title>
        <authorList>
            <person name="Lee H.S."/>
            <person name="Kang S.G."/>
            <person name="Kwon K.K."/>
            <person name="Lee J.H."/>
            <person name="Kim S.J."/>
        </authorList>
    </citation>
    <scope>NUCLEOTIDE SEQUENCE [LARGE SCALE GENOMIC DNA]</scope>
    <source>
        <strain evidence="8 9">OT-1</strain>
    </source>
</reference>
<evidence type="ECO:0000256" key="1">
    <source>
        <dbReference type="ARBA" id="ARBA00004191"/>
    </source>
</evidence>
<evidence type="ECO:0000259" key="7">
    <source>
        <dbReference type="Pfam" id="PF01030"/>
    </source>
</evidence>
<comment type="caution">
    <text evidence="8">The sequence shown here is derived from an EMBL/GenBank/DDBJ whole genome shotgun (WGS) entry which is preliminary data.</text>
</comment>
<evidence type="ECO:0000313" key="8">
    <source>
        <dbReference type="EMBL" id="EDP95905.1"/>
    </source>
</evidence>
<dbReference type="Gene3D" id="3.80.20.20">
    <property type="entry name" value="Receptor L-domain"/>
    <property type="match status" value="1"/>
</dbReference>
<gene>
    <name evidence="8" type="ORF">KAOT1_05857</name>
</gene>
<feature type="domain" description="Receptor L-domain" evidence="7">
    <location>
        <begin position="55"/>
        <end position="152"/>
    </location>
</feature>
<keyword evidence="2" id="KW-0134">Cell wall</keyword>
<accession>A9E0N5</accession>
<keyword evidence="5" id="KW-0325">Glycoprotein</keyword>
<dbReference type="GO" id="GO:0030313">
    <property type="term" value="C:cell envelope"/>
    <property type="evidence" value="ECO:0007669"/>
    <property type="project" value="UniProtKB-SubCell"/>
</dbReference>
<dbReference type="PANTHER" id="PTHR31018:SF3">
    <property type="entry name" value="RECEPTOR PROTEIN-TYROSINE KINASE"/>
    <property type="match status" value="1"/>
</dbReference>
<organism evidence="8 9">
    <name type="scientific">Kordia algicida OT-1</name>
    <dbReference type="NCBI Taxonomy" id="391587"/>
    <lineage>
        <taxon>Bacteria</taxon>
        <taxon>Pseudomonadati</taxon>
        <taxon>Bacteroidota</taxon>
        <taxon>Flavobacteriia</taxon>
        <taxon>Flavobacteriales</taxon>
        <taxon>Flavobacteriaceae</taxon>
        <taxon>Kordia</taxon>
    </lineage>
</organism>
<dbReference type="RefSeq" id="WP_007093740.1">
    <property type="nucleotide sequence ID" value="NZ_CP142125.1"/>
</dbReference>
<feature type="chain" id="PRO_5002737777" description="Receptor L-domain domain-containing protein" evidence="6">
    <location>
        <begin position="20"/>
        <end position="273"/>
    </location>
</feature>
<dbReference type="InterPro" id="IPR000494">
    <property type="entry name" value="Rcpt_L-dom"/>
</dbReference>
<evidence type="ECO:0000256" key="6">
    <source>
        <dbReference type="SAM" id="SignalP"/>
    </source>
</evidence>
<dbReference type="Proteomes" id="UP000002945">
    <property type="component" value="Unassembled WGS sequence"/>
</dbReference>
<sequence>MKKILSFTLIAFTILSLFNCTTDNEVQPLPLVVYNGNLTLKTQAEVDAYGAQGYNVINGYLNIGDRLTDFSTPEPSDITDLSPLRSIIQVTKQVEIQSNPMLTSLAGLENLQAVSGLIVNDNENLTSLNGLEGLRTITGNSIGIGQVIINGGVISLFKNPSLASIEALGNINPQSIRQISINNSSLTSLAGLENIVHISNLNVINNDALTSLNALEGLTTLDTSVFIRGNDNLTNYCILQSALQNNTTLLGFNVLENQFNPTQQHIIDGNCSQ</sequence>
<dbReference type="OrthoDB" id="9765957at2"/>
<evidence type="ECO:0000256" key="2">
    <source>
        <dbReference type="ARBA" id="ARBA00022512"/>
    </source>
</evidence>
<protein>
    <recommendedName>
        <fullName evidence="7">Receptor L-domain domain-containing protein</fullName>
    </recommendedName>
</protein>
<dbReference type="Pfam" id="PF01030">
    <property type="entry name" value="Recep_L_domain"/>
    <property type="match status" value="1"/>
</dbReference>
<dbReference type="PANTHER" id="PTHR31018">
    <property type="entry name" value="SPORULATION-SPECIFIC PROTEIN-RELATED"/>
    <property type="match status" value="1"/>
</dbReference>
<proteinExistence type="predicted"/>
<evidence type="ECO:0000313" key="9">
    <source>
        <dbReference type="Proteomes" id="UP000002945"/>
    </source>
</evidence>
<comment type="subcellular location">
    <subcellularLocation>
        <location evidence="1">Secreted</location>
        <location evidence="1">Cell wall</location>
    </subcellularLocation>
</comment>
<dbReference type="HOGENOM" id="CLU_1018557_0_0_10"/>
<dbReference type="AlphaFoldDB" id="A9E0N5"/>
<keyword evidence="4 6" id="KW-0732">Signal</keyword>
<dbReference type="eggNOG" id="COG4886">
    <property type="taxonomic scope" value="Bacteria"/>
</dbReference>